<gene>
    <name evidence="5" type="ORF">TS85_01585</name>
</gene>
<evidence type="ECO:0000259" key="4">
    <source>
        <dbReference type="PROSITE" id="PS51000"/>
    </source>
</evidence>
<dbReference type="InterPro" id="IPR036390">
    <property type="entry name" value="WH_DNA-bd_sf"/>
</dbReference>
<sequence length="268" mass="28621">MTTALSTRDKRILELARQNGRVTVDELVATLSVTAQTIRKDLNTLCTQGFMARVHGGAILSSGVENLGYEARRRLCVEEKRAIGRAAAAIIPDGASLFINIGTTTEEVARYLAERSNLLVITNNLNVVDILCRNPSIEIIVVGGRVRHADRAAVGPSAVAFIKHFKVDYAVIGTSAIDGDGSLLDFDLDEVQVSSAIVENARSVILVADQTKRSRSAPVRVGHMGDIDIFVTDVIEGSDLVPVCEAHDVRVVAALARGPEPGRGNGEA</sequence>
<dbReference type="PANTHER" id="PTHR30363">
    <property type="entry name" value="HTH-TYPE TRANSCRIPTIONAL REGULATOR SRLR-RELATED"/>
    <property type="match status" value="1"/>
</dbReference>
<dbReference type="OrthoDB" id="9814815at2"/>
<dbReference type="PROSITE" id="PS51000">
    <property type="entry name" value="HTH_DEOR_2"/>
    <property type="match status" value="1"/>
</dbReference>
<keyword evidence="2" id="KW-0805">Transcription regulation</keyword>
<dbReference type="Proteomes" id="UP000032300">
    <property type="component" value="Chromosome"/>
</dbReference>
<dbReference type="InterPro" id="IPR014036">
    <property type="entry name" value="DeoR-like_C"/>
</dbReference>
<keyword evidence="6" id="KW-1185">Reference proteome</keyword>
<evidence type="ECO:0000256" key="2">
    <source>
        <dbReference type="ARBA" id="ARBA00023015"/>
    </source>
</evidence>
<dbReference type="Gene3D" id="3.40.50.1360">
    <property type="match status" value="1"/>
</dbReference>
<dbReference type="InterPro" id="IPR050313">
    <property type="entry name" value="Carb_Metab_HTH_regulators"/>
</dbReference>
<accession>A0A7U5BEJ9</accession>
<evidence type="ECO:0000313" key="5">
    <source>
        <dbReference type="EMBL" id="AJP70791.1"/>
    </source>
</evidence>
<dbReference type="PANTHER" id="PTHR30363:SF4">
    <property type="entry name" value="GLYCEROL-3-PHOSPHATE REGULON REPRESSOR"/>
    <property type="match status" value="1"/>
</dbReference>
<dbReference type="SUPFAM" id="SSF100950">
    <property type="entry name" value="NagB/RpiA/CoA transferase-like"/>
    <property type="match status" value="1"/>
</dbReference>
<name>A0A7U5BEJ9_9SPHN</name>
<dbReference type="Gene3D" id="1.10.10.10">
    <property type="entry name" value="Winged helix-like DNA-binding domain superfamily/Winged helix DNA-binding domain"/>
    <property type="match status" value="1"/>
</dbReference>
<dbReference type="GO" id="GO:0003700">
    <property type="term" value="F:DNA-binding transcription factor activity"/>
    <property type="evidence" value="ECO:0007669"/>
    <property type="project" value="InterPro"/>
</dbReference>
<keyword evidence="1" id="KW-0678">Repressor</keyword>
<dbReference type="SUPFAM" id="SSF46785">
    <property type="entry name" value="Winged helix' DNA-binding domain"/>
    <property type="match status" value="1"/>
</dbReference>
<dbReference type="InterPro" id="IPR001034">
    <property type="entry name" value="DeoR_HTH"/>
</dbReference>
<proteinExistence type="predicted"/>
<dbReference type="EMBL" id="CP010836">
    <property type="protein sequence ID" value="AJP70791.1"/>
    <property type="molecule type" value="Genomic_DNA"/>
</dbReference>
<evidence type="ECO:0000313" key="6">
    <source>
        <dbReference type="Proteomes" id="UP000032300"/>
    </source>
</evidence>
<keyword evidence="3" id="KW-0804">Transcription</keyword>
<dbReference type="Pfam" id="PF08220">
    <property type="entry name" value="HTH_DeoR"/>
    <property type="match status" value="1"/>
</dbReference>
<dbReference type="InterPro" id="IPR037171">
    <property type="entry name" value="NagB/RpiA_transferase-like"/>
</dbReference>
<dbReference type="AlphaFoldDB" id="A0A7U5BEJ9"/>
<dbReference type="InterPro" id="IPR036388">
    <property type="entry name" value="WH-like_DNA-bd_sf"/>
</dbReference>
<evidence type="ECO:0000256" key="3">
    <source>
        <dbReference type="ARBA" id="ARBA00023163"/>
    </source>
</evidence>
<dbReference type="SMART" id="SM01134">
    <property type="entry name" value="DeoRC"/>
    <property type="match status" value="1"/>
</dbReference>
<reference evidence="5 6" key="2">
    <citation type="submission" date="2015-02" db="EMBL/GenBank/DDBJ databases">
        <title>The complete genome of Sphingomonas hengshuiensis sp. WHSC-8 isolated from soil of Hengshui Lake.</title>
        <authorList>
            <person name="Wei S."/>
            <person name="Guo J."/>
            <person name="Su C."/>
            <person name="Wu R."/>
            <person name="Zhang Z."/>
            <person name="Liang K."/>
            <person name="Li H."/>
            <person name="Wang T."/>
            <person name="Liu H."/>
            <person name="Zhang C."/>
            <person name="Li Z."/>
            <person name="Wang Q."/>
            <person name="Meng J."/>
        </authorList>
    </citation>
    <scope>NUCLEOTIDE SEQUENCE [LARGE SCALE GENOMIC DNA]</scope>
    <source>
        <strain evidence="5 6">WHSC-8</strain>
    </source>
</reference>
<dbReference type="Pfam" id="PF00455">
    <property type="entry name" value="DeoRC"/>
    <property type="match status" value="1"/>
</dbReference>
<feature type="domain" description="HTH deoR-type" evidence="4">
    <location>
        <begin position="5"/>
        <end position="60"/>
    </location>
</feature>
<organism evidence="5 6">
    <name type="scientific">Sphingomonas hengshuiensis</name>
    <dbReference type="NCBI Taxonomy" id="1609977"/>
    <lineage>
        <taxon>Bacteria</taxon>
        <taxon>Pseudomonadati</taxon>
        <taxon>Pseudomonadota</taxon>
        <taxon>Alphaproteobacteria</taxon>
        <taxon>Sphingomonadales</taxon>
        <taxon>Sphingomonadaceae</taxon>
        <taxon>Sphingomonas</taxon>
    </lineage>
</organism>
<dbReference type="PRINTS" id="PR00037">
    <property type="entry name" value="HTHLACR"/>
</dbReference>
<dbReference type="KEGG" id="sphi:TS85_01585"/>
<dbReference type="RefSeq" id="WP_044330036.1">
    <property type="nucleotide sequence ID" value="NZ_CP010836.1"/>
</dbReference>
<protein>
    <submittedName>
        <fullName evidence="5">DeoR faimly transcriptional regulator</fullName>
    </submittedName>
</protein>
<evidence type="ECO:0000256" key="1">
    <source>
        <dbReference type="ARBA" id="ARBA00022491"/>
    </source>
</evidence>
<reference evidence="5 6" key="1">
    <citation type="journal article" date="2015" name="Int. J. Syst. Evol. Microbiol.">
        <title>Sphingomonas hengshuiensis sp. nov., isolated from lake wetland.</title>
        <authorList>
            <person name="Wei S."/>
            <person name="Wang T."/>
            <person name="Liu H."/>
            <person name="Zhang C."/>
            <person name="Guo J."/>
            <person name="Wang Q."/>
            <person name="Liang K."/>
            <person name="Zhang Z."/>
        </authorList>
    </citation>
    <scope>NUCLEOTIDE SEQUENCE [LARGE SCALE GENOMIC DNA]</scope>
    <source>
        <strain evidence="5 6">WHSC-8</strain>
    </source>
</reference>
<dbReference type="SMART" id="SM00420">
    <property type="entry name" value="HTH_DEOR"/>
    <property type="match status" value="1"/>
</dbReference>